<protein>
    <submittedName>
        <fullName evidence="2">Uncharacterized protein</fullName>
    </submittedName>
</protein>
<evidence type="ECO:0000256" key="1">
    <source>
        <dbReference type="SAM" id="MobiDB-lite"/>
    </source>
</evidence>
<organism evidence="2">
    <name type="scientific">uncultured Gemmatimonadota bacterium</name>
    <dbReference type="NCBI Taxonomy" id="203437"/>
    <lineage>
        <taxon>Bacteria</taxon>
        <taxon>Pseudomonadati</taxon>
        <taxon>Gemmatimonadota</taxon>
        <taxon>environmental samples</taxon>
    </lineage>
</organism>
<sequence>ALRKTWTHPPGSPLSPALSPASGGKGEFDRASAGLAHSTSHAVREGGLRDVPAATSV</sequence>
<gene>
    <name evidence="2" type="ORF">AVDCRST_MAG89-3984</name>
</gene>
<dbReference type="EMBL" id="CADCTV010000836">
    <property type="protein sequence ID" value="CAA9364455.1"/>
    <property type="molecule type" value="Genomic_DNA"/>
</dbReference>
<dbReference type="AlphaFoldDB" id="A0A6J4MRF3"/>
<feature type="non-terminal residue" evidence="2">
    <location>
        <position position="57"/>
    </location>
</feature>
<feature type="non-terminal residue" evidence="2">
    <location>
        <position position="1"/>
    </location>
</feature>
<evidence type="ECO:0000313" key="2">
    <source>
        <dbReference type="EMBL" id="CAA9364455.1"/>
    </source>
</evidence>
<feature type="region of interest" description="Disordered" evidence="1">
    <location>
        <begin position="1"/>
        <end position="57"/>
    </location>
</feature>
<reference evidence="2" key="1">
    <citation type="submission" date="2020-02" db="EMBL/GenBank/DDBJ databases">
        <authorList>
            <person name="Meier V. D."/>
        </authorList>
    </citation>
    <scope>NUCLEOTIDE SEQUENCE</scope>
    <source>
        <strain evidence="2">AVDCRST_MAG89</strain>
    </source>
</reference>
<name>A0A6J4MRF3_9BACT</name>
<proteinExistence type="predicted"/>
<accession>A0A6J4MRF3</accession>